<gene>
    <name evidence="2" type="ORF">C7999DRAFT_29700</name>
</gene>
<evidence type="ECO:0000256" key="1">
    <source>
        <dbReference type="SAM" id="MobiDB-lite"/>
    </source>
</evidence>
<feature type="compositionally biased region" description="Low complexity" evidence="1">
    <location>
        <begin position="48"/>
        <end position="68"/>
    </location>
</feature>
<reference evidence="2" key="2">
    <citation type="submission" date="2023-05" db="EMBL/GenBank/DDBJ databases">
        <authorList>
            <consortium name="Lawrence Berkeley National Laboratory"/>
            <person name="Steindorff A."/>
            <person name="Hensen N."/>
            <person name="Bonometti L."/>
            <person name="Westerberg I."/>
            <person name="Brannstrom I.O."/>
            <person name="Guillou S."/>
            <person name="Cros-Aarteil S."/>
            <person name="Calhoun S."/>
            <person name="Haridas S."/>
            <person name="Kuo A."/>
            <person name="Mondo S."/>
            <person name="Pangilinan J."/>
            <person name="Riley R."/>
            <person name="Labutti K."/>
            <person name="Andreopoulos B."/>
            <person name="Lipzen A."/>
            <person name="Chen C."/>
            <person name="Yanf M."/>
            <person name="Daum C."/>
            <person name="Ng V."/>
            <person name="Clum A."/>
            <person name="Ohm R."/>
            <person name="Martin F."/>
            <person name="Silar P."/>
            <person name="Natvig D."/>
            <person name="Lalanne C."/>
            <person name="Gautier V."/>
            <person name="Ament-Velasquez S.L."/>
            <person name="Kruys A."/>
            <person name="Hutchinson M.I."/>
            <person name="Powell A.J."/>
            <person name="Barry K."/>
            <person name="Miller A.N."/>
            <person name="Grigoriev I.V."/>
            <person name="Debuchy R."/>
            <person name="Gladieux P."/>
            <person name="Thoren M.H."/>
            <person name="Johannesson H."/>
        </authorList>
    </citation>
    <scope>NUCLEOTIDE SEQUENCE</scope>
    <source>
        <strain evidence="2">CBS 359.72</strain>
    </source>
</reference>
<proteinExistence type="predicted"/>
<comment type="caution">
    <text evidence="2">The sequence shown here is derived from an EMBL/GenBank/DDBJ whole genome shotgun (WGS) entry which is preliminary data.</text>
</comment>
<evidence type="ECO:0000313" key="3">
    <source>
        <dbReference type="Proteomes" id="UP001303647"/>
    </source>
</evidence>
<organism evidence="2 3">
    <name type="scientific">Corynascus novoguineensis</name>
    <dbReference type="NCBI Taxonomy" id="1126955"/>
    <lineage>
        <taxon>Eukaryota</taxon>
        <taxon>Fungi</taxon>
        <taxon>Dikarya</taxon>
        <taxon>Ascomycota</taxon>
        <taxon>Pezizomycotina</taxon>
        <taxon>Sordariomycetes</taxon>
        <taxon>Sordariomycetidae</taxon>
        <taxon>Sordariales</taxon>
        <taxon>Chaetomiaceae</taxon>
        <taxon>Corynascus</taxon>
    </lineage>
</organism>
<accession>A0AAN7HRZ4</accession>
<evidence type="ECO:0000313" key="2">
    <source>
        <dbReference type="EMBL" id="KAK4249830.1"/>
    </source>
</evidence>
<sequence>MPGLAASRHAPSSHGPSTRTNDNANLAVTPAPIDGVRGDGSRGDTTHNPHSSPTPTTTSTTHPSPIIPTRDDHLRRDRRRRAAAAAASAPHELARYAKIVRRLQWKLPFLAQGYRQAVDHRVGTDPAAVAEAELMFKLDFFEYYMLIERALVHLLGVFGVAVSRGGEEGGSSSSGAEGPSRRAAENPTSSISVGDLGNPGGRDNEKIDILGGGDGNNKNYNERGLGASVWRDRQRHRYHANVLAALDRTDNPLHWALGTGEVRKQLGRAKDLRNRWKTAGEDEDENDAHCRLDDTEQQQQQAGQGIRCGASRAEESGAGPEKRSTKWRPRTKKVAAPLDTYRLEHMLEVIFQGFDEAFRIAEDHVRGRLDWAEDEEDGRAMDWTAIGDEEEQWEFMVDAMDWEAV</sequence>
<protein>
    <submittedName>
        <fullName evidence="2">Uncharacterized protein</fullName>
    </submittedName>
</protein>
<feature type="compositionally biased region" description="Polar residues" evidence="1">
    <location>
        <begin position="14"/>
        <end position="26"/>
    </location>
</feature>
<keyword evidence="3" id="KW-1185">Reference proteome</keyword>
<dbReference type="AlphaFoldDB" id="A0AAN7HRZ4"/>
<dbReference type="EMBL" id="MU857619">
    <property type="protein sequence ID" value="KAK4249830.1"/>
    <property type="molecule type" value="Genomic_DNA"/>
</dbReference>
<feature type="region of interest" description="Disordered" evidence="1">
    <location>
        <begin position="295"/>
        <end position="331"/>
    </location>
</feature>
<name>A0AAN7HRZ4_9PEZI</name>
<feature type="region of interest" description="Disordered" evidence="1">
    <location>
        <begin position="1"/>
        <end position="75"/>
    </location>
</feature>
<feature type="compositionally biased region" description="Basic and acidic residues" evidence="1">
    <location>
        <begin position="36"/>
        <end position="47"/>
    </location>
</feature>
<reference evidence="2" key="1">
    <citation type="journal article" date="2023" name="Mol. Phylogenet. Evol.">
        <title>Genome-scale phylogeny and comparative genomics of the fungal order Sordariales.</title>
        <authorList>
            <person name="Hensen N."/>
            <person name="Bonometti L."/>
            <person name="Westerberg I."/>
            <person name="Brannstrom I.O."/>
            <person name="Guillou S."/>
            <person name="Cros-Aarteil S."/>
            <person name="Calhoun S."/>
            <person name="Haridas S."/>
            <person name="Kuo A."/>
            <person name="Mondo S."/>
            <person name="Pangilinan J."/>
            <person name="Riley R."/>
            <person name="LaButti K."/>
            <person name="Andreopoulos B."/>
            <person name="Lipzen A."/>
            <person name="Chen C."/>
            <person name="Yan M."/>
            <person name="Daum C."/>
            <person name="Ng V."/>
            <person name="Clum A."/>
            <person name="Steindorff A."/>
            <person name="Ohm R.A."/>
            <person name="Martin F."/>
            <person name="Silar P."/>
            <person name="Natvig D.O."/>
            <person name="Lalanne C."/>
            <person name="Gautier V."/>
            <person name="Ament-Velasquez S.L."/>
            <person name="Kruys A."/>
            <person name="Hutchinson M.I."/>
            <person name="Powell A.J."/>
            <person name="Barry K."/>
            <person name="Miller A.N."/>
            <person name="Grigoriev I.V."/>
            <person name="Debuchy R."/>
            <person name="Gladieux P."/>
            <person name="Hiltunen Thoren M."/>
            <person name="Johannesson H."/>
        </authorList>
    </citation>
    <scope>NUCLEOTIDE SEQUENCE</scope>
    <source>
        <strain evidence="2">CBS 359.72</strain>
    </source>
</reference>
<feature type="region of interest" description="Disordered" evidence="1">
    <location>
        <begin position="166"/>
        <end position="220"/>
    </location>
</feature>
<feature type="compositionally biased region" description="Basic and acidic residues" evidence="1">
    <location>
        <begin position="312"/>
        <end position="324"/>
    </location>
</feature>
<dbReference type="Proteomes" id="UP001303647">
    <property type="component" value="Unassembled WGS sequence"/>
</dbReference>